<dbReference type="AlphaFoldDB" id="A0A3S5BY97"/>
<dbReference type="EMBL" id="CAAALY010066579">
    <property type="protein sequence ID" value="VEL24226.1"/>
    <property type="molecule type" value="Genomic_DNA"/>
</dbReference>
<evidence type="ECO:0000313" key="1">
    <source>
        <dbReference type="EMBL" id="VEL24226.1"/>
    </source>
</evidence>
<evidence type="ECO:0000313" key="2">
    <source>
        <dbReference type="Proteomes" id="UP000784294"/>
    </source>
</evidence>
<name>A0A3S5BY97_9PLAT</name>
<dbReference type="Proteomes" id="UP000784294">
    <property type="component" value="Unassembled WGS sequence"/>
</dbReference>
<accession>A0A3S5BY97</accession>
<protein>
    <submittedName>
        <fullName evidence="1">Uncharacterized protein</fullName>
    </submittedName>
</protein>
<proteinExistence type="predicted"/>
<reference evidence="1" key="1">
    <citation type="submission" date="2018-11" db="EMBL/GenBank/DDBJ databases">
        <authorList>
            <consortium name="Pathogen Informatics"/>
        </authorList>
    </citation>
    <scope>NUCLEOTIDE SEQUENCE</scope>
</reference>
<comment type="caution">
    <text evidence="1">The sequence shown here is derived from an EMBL/GenBank/DDBJ whole genome shotgun (WGS) entry which is preliminary data.</text>
</comment>
<organism evidence="1 2">
    <name type="scientific">Protopolystoma xenopodis</name>
    <dbReference type="NCBI Taxonomy" id="117903"/>
    <lineage>
        <taxon>Eukaryota</taxon>
        <taxon>Metazoa</taxon>
        <taxon>Spiralia</taxon>
        <taxon>Lophotrochozoa</taxon>
        <taxon>Platyhelminthes</taxon>
        <taxon>Monogenea</taxon>
        <taxon>Polyopisthocotylea</taxon>
        <taxon>Polystomatidea</taxon>
        <taxon>Polystomatidae</taxon>
        <taxon>Protopolystoma</taxon>
    </lineage>
</organism>
<sequence length="99" mass="11294">MLKSESPDKSWTSQVYSQVLSAPPTPSDKAPVLDRLEYVKQDALMVGLKKIKHTLMHAHALLISYFQTMGQNWLHVAHLLEEVARHIRDEMNGRHHSPA</sequence>
<keyword evidence="2" id="KW-1185">Reference proteome</keyword>
<gene>
    <name evidence="1" type="ORF">PXEA_LOCUS17666</name>
</gene>